<dbReference type="UniPathway" id="UPA00782"/>
<comment type="cofactor">
    <cofactor evidence="1">
        <name>[4Fe-4S] cluster</name>
        <dbReference type="ChEBI" id="CHEBI:49883"/>
    </cofactor>
</comment>
<dbReference type="PANTHER" id="PTHR33712">
    <property type="entry name" value="LIGHT-INDEPENDENT PROTOCHLOROPHYLLIDE REDUCTASE SUBUNIT B"/>
    <property type="match status" value="1"/>
</dbReference>
<evidence type="ECO:0000256" key="2">
    <source>
        <dbReference type="ARBA" id="ARBA00003522"/>
    </source>
</evidence>
<dbReference type="EMBL" id="FRAC01000032">
    <property type="protein sequence ID" value="SHL41289.1"/>
    <property type="molecule type" value="Genomic_DNA"/>
</dbReference>
<dbReference type="InterPro" id="IPR000385">
    <property type="entry name" value="MoaA_NifB_PqqE_Fe-S-bd_CS"/>
</dbReference>
<reference evidence="15 16" key="1">
    <citation type="submission" date="2016-11" db="EMBL/GenBank/DDBJ databases">
        <authorList>
            <person name="Jaros S."/>
            <person name="Januszkiewicz K."/>
            <person name="Wedrychowicz H."/>
        </authorList>
    </citation>
    <scope>NUCLEOTIDE SEQUENCE [LARGE SCALE GENOMIC DNA]</scope>
    <source>
        <strain evidence="15 16">DSM 15929</strain>
    </source>
</reference>
<dbReference type="InterPro" id="IPR000318">
    <property type="entry name" value="Nase_comp1_CS"/>
</dbReference>
<evidence type="ECO:0000256" key="6">
    <source>
        <dbReference type="ARBA" id="ARBA00022723"/>
    </source>
</evidence>
<comment type="function">
    <text evidence="2">Involved in the biosynthesis of the iron-molybdenum cofactor (FeMo-co or M-cluster) found in the dinitrogenase enzyme of the nitrogenase complex in nitrogen-fixing microorganisms. NifB catalyzes the crucial step of radical SAM-dependent carbide insertion that occurs concomitant with the insertion of a 9th sulfur and the rearrangement/coupling of two [4Fe-4S] clusters into a [8Fe-9S-C] cluster, the precursor to the M-cluster.</text>
</comment>
<dbReference type="SUPFAM" id="SSF53807">
    <property type="entry name" value="Helical backbone' metal receptor"/>
    <property type="match status" value="1"/>
</dbReference>
<dbReference type="Pfam" id="PF04055">
    <property type="entry name" value="Radical_SAM"/>
    <property type="match status" value="1"/>
</dbReference>
<keyword evidence="4" id="KW-0004">4Fe-4S</keyword>
<evidence type="ECO:0000256" key="1">
    <source>
        <dbReference type="ARBA" id="ARBA00001966"/>
    </source>
</evidence>
<dbReference type="GO" id="GO:0046872">
    <property type="term" value="F:metal ion binding"/>
    <property type="evidence" value="ECO:0007669"/>
    <property type="project" value="UniProtKB-KW"/>
</dbReference>
<proteinExistence type="inferred from homology"/>
<dbReference type="InterPro" id="IPR034165">
    <property type="entry name" value="NifB_C"/>
</dbReference>
<dbReference type="Pfam" id="PF02579">
    <property type="entry name" value="Nitro_FeMo-Co"/>
    <property type="match status" value="1"/>
</dbReference>
<dbReference type="PROSITE" id="PS51257">
    <property type="entry name" value="PROKAR_LIPOPROTEIN"/>
    <property type="match status" value="1"/>
</dbReference>
<dbReference type="SMART" id="SM00729">
    <property type="entry name" value="Elp3"/>
    <property type="match status" value="1"/>
</dbReference>
<dbReference type="SUPFAM" id="SSF102114">
    <property type="entry name" value="Radical SAM enzymes"/>
    <property type="match status" value="1"/>
</dbReference>
<sequence length="956" mass="107165">MREALVNLNVNPCKMCMPMGAVTACYGIKKCMSILHGSQGCSTYIRRHMATHYNEPVDIASSSLTEEGTVYGGEQNLIKGLKNLITIYQPEVIAVETTCLAETIGEDIERIIDKFRSEYQEARDIEIIPIPSAGYAGTQFEGYMKALCQIVKHVKMEEEKNGKINVVTSPLSPGDIRYLKELLESFSLDYILLPDLSENLDGVYQPDYEKLPAKGTDIRDIRKMAGAAFTIELSSFTEENPSVAEYLYERYQVPYEKCNVPVSLRDNDKLVKLLGKLSGGKIPEKLKKERGRFLDAMVDAHKYNGEARAAVFGEPDFVYSTVRLCVENGILPVIAATGSKCPSLREKLRDEIKEVADRYFCTDYEILDDTDFKTIEEKAGELSVNVLIGNSDGRRISEKLGIELVRRSFPVHDRVGGQRLRTVGYSGALTFLDDISNVILAGKEKGFRKEAYDKYYHEDQEEVNEEKQEDIGFMKVLKKKPAEGKDTSEIEISENVKITEGRKIPENMQIPEGMKVHEMQIPEDLEVPKRMEAKRTEVPAKTDTTGKSKTPEERTKTHPCFNCSAHDYARMHLPIAPKCNISCNYCVRKYDCPNESRPGVTTQVLSPEEACEKYREVKKKVPKLSVIGIAGPGDALANFEETKRTLSLIRQEDEEVTFCLSTNGLMLPQYAGELIRLGVSHVTVTMNAVDPKIGAQIYRHVNYMGNSYFGETAAAILMANQMAGIRMLAEEGIICKVNIVMIKGINDEHIPDVVKKVKELGASITNIMQLIPVEGSVFENIPLVSNQEIMAMRKNCGETMKQMYHCKQCRADAVGVLGDDRSLEFNACHKEETERAAEEKTEEKGVYVAVATKSGILVDQHFGQVSELYIYEYRSGAACFKERRVVDKYCTGSEECDLKEDKITAILKTISDCKAVIVMRIGEAPKAKLKERGIEVFTTYDRIEASVKKAVAELKM</sequence>
<dbReference type="SFLD" id="SFLDG01067">
    <property type="entry name" value="SPASM/twitch_domain_containing"/>
    <property type="match status" value="1"/>
</dbReference>
<dbReference type="Pfam" id="PF00148">
    <property type="entry name" value="Oxidored_nitro"/>
    <property type="match status" value="1"/>
</dbReference>
<protein>
    <recommendedName>
        <fullName evidence="3">FeMo cofactor biosynthesis protein NifB</fullName>
    </recommendedName>
    <alternativeName>
        <fullName evidence="11">Nitrogenase cofactor maturase NifB</fullName>
    </alternativeName>
    <alternativeName>
        <fullName evidence="10">Radical SAM assemblase NifB</fullName>
    </alternativeName>
</protein>
<evidence type="ECO:0000256" key="13">
    <source>
        <dbReference type="SAM" id="MobiDB-lite"/>
    </source>
</evidence>
<dbReference type="Gene3D" id="1.20.89.10">
    <property type="entry name" value="Nitrogenase Molybdenum-iron Protein, subunit B, domain 4"/>
    <property type="match status" value="1"/>
</dbReference>
<evidence type="ECO:0000313" key="16">
    <source>
        <dbReference type="Proteomes" id="UP000184386"/>
    </source>
</evidence>
<evidence type="ECO:0000256" key="10">
    <source>
        <dbReference type="ARBA" id="ARBA00030926"/>
    </source>
</evidence>
<dbReference type="NCBIfam" id="TIGR01290">
    <property type="entry name" value="nifB"/>
    <property type="match status" value="1"/>
</dbReference>
<dbReference type="GO" id="GO:0032324">
    <property type="term" value="P:molybdopterin cofactor biosynthetic process"/>
    <property type="evidence" value="ECO:0007669"/>
    <property type="project" value="UniProtKB-ARBA"/>
</dbReference>
<dbReference type="InterPro" id="IPR005980">
    <property type="entry name" value="Nase_CF_NifB"/>
</dbReference>
<keyword evidence="7" id="KW-0408">Iron</keyword>
<dbReference type="CDD" id="cd00852">
    <property type="entry name" value="NifB"/>
    <property type="match status" value="1"/>
</dbReference>
<dbReference type="PANTHER" id="PTHR33712:SF7">
    <property type="entry name" value="LIGHT-INDEPENDENT PROTOCHLOROPHYLLIDE REDUCTASE SUBUNIT B"/>
    <property type="match status" value="1"/>
</dbReference>
<evidence type="ECO:0000256" key="7">
    <source>
        <dbReference type="ARBA" id="ARBA00023004"/>
    </source>
</evidence>
<dbReference type="SUPFAM" id="SSF53146">
    <property type="entry name" value="Nitrogenase accessory factor-like"/>
    <property type="match status" value="1"/>
</dbReference>
<keyword evidence="16" id="KW-1185">Reference proteome</keyword>
<keyword evidence="8" id="KW-0411">Iron-sulfur</keyword>
<dbReference type="InterPro" id="IPR006638">
    <property type="entry name" value="Elp3/MiaA/NifB-like_rSAM"/>
</dbReference>
<evidence type="ECO:0000256" key="5">
    <source>
        <dbReference type="ARBA" id="ARBA00022691"/>
    </source>
</evidence>
<evidence type="ECO:0000256" key="9">
    <source>
        <dbReference type="ARBA" id="ARBA00023231"/>
    </source>
</evidence>
<dbReference type="SFLD" id="SFLDF00281">
    <property type="entry name" value="FeMo_cofactor_biosynthesis_pro"/>
    <property type="match status" value="1"/>
</dbReference>
<dbReference type="PROSITE" id="PS01305">
    <property type="entry name" value="MOAA_NIFB_PQQE"/>
    <property type="match status" value="1"/>
</dbReference>
<dbReference type="InterPro" id="IPR058240">
    <property type="entry name" value="rSAM_sf"/>
</dbReference>
<accession>A0A1M7AFM5</accession>
<dbReference type="PROSITE" id="PS51918">
    <property type="entry name" value="RADICAL_SAM"/>
    <property type="match status" value="1"/>
</dbReference>
<name>A0A1M7AFM5_9FIRM</name>
<dbReference type="PROSITE" id="PS00699">
    <property type="entry name" value="NITROGENASE_1_1"/>
    <property type="match status" value="1"/>
</dbReference>
<dbReference type="InterPro" id="IPR003731">
    <property type="entry name" value="Di-Nase_FeMo-co_biosynth"/>
</dbReference>
<feature type="domain" description="Radical SAM core" evidence="14">
    <location>
        <begin position="565"/>
        <end position="807"/>
    </location>
</feature>
<organism evidence="15 16">
    <name type="scientific">Anaerocolumna jejuensis DSM 15929</name>
    <dbReference type="NCBI Taxonomy" id="1121322"/>
    <lineage>
        <taxon>Bacteria</taxon>
        <taxon>Bacillati</taxon>
        <taxon>Bacillota</taxon>
        <taxon>Clostridia</taxon>
        <taxon>Lachnospirales</taxon>
        <taxon>Lachnospiraceae</taxon>
        <taxon>Anaerocolumna</taxon>
    </lineage>
</organism>
<dbReference type="InterPro" id="IPR050152">
    <property type="entry name" value="ChlB/BchB/BchZ"/>
</dbReference>
<dbReference type="Proteomes" id="UP000184386">
    <property type="component" value="Unassembled WGS sequence"/>
</dbReference>
<keyword evidence="9 12" id="KW-0535">Nitrogen fixation</keyword>
<evidence type="ECO:0000256" key="3">
    <source>
        <dbReference type="ARBA" id="ARBA00021702"/>
    </source>
</evidence>
<evidence type="ECO:0000256" key="11">
    <source>
        <dbReference type="ARBA" id="ARBA00032102"/>
    </source>
</evidence>
<dbReference type="GO" id="GO:0016163">
    <property type="term" value="F:nitrogenase activity"/>
    <property type="evidence" value="ECO:0007669"/>
    <property type="project" value="InterPro"/>
</dbReference>
<keyword evidence="6" id="KW-0479">Metal-binding</keyword>
<dbReference type="InterPro" id="IPR000510">
    <property type="entry name" value="Nase/OxRdtase_comp1"/>
</dbReference>
<dbReference type="InterPro" id="IPR036105">
    <property type="entry name" value="DiNase_FeMo-co_biosyn_sf"/>
</dbReference>
<evidence type="ECO:0000259" key="14">
    <source>
        <dbReference type="PROSITE" id="PS51918"/>
    </source>
</evidence>
<dbReference type="STRING" id="1121322.SAMN02745136_04843"/>
<dbReference type="SFLD" id="SFLDG01068">
    <property type="entry name" value="FeMo_cofactor_biosynthesis_pro"/>
    <property type="match status" value="1"/>
</dbReference>
<dbReference type="InterPro" id="IPR013785">
    <property type="entry name" value="Aldolase_TIM"/>
</dbReference>
<evidence type="ECO:0000256" key="8">
    <source>
        <dbReference type="ARBA" id="ARBA00023014"/>
    </source>
</evidence>
<dbReference type="RefSeq" id="WP_073279770.1">
    <property type="nucleotide sequence ID" value="NZ_FRAC01000032.1"/>
</dbReference>
<dbReference type="GO" id="GO:0051539">
    <property type="term" value="F:4 iron, 4 sulfur cluster binding"/>
    <property type="evidence" value="ECO:0007669"/>
    <property type="project" value="UniProtKB-KW"/>
</dbReference>
<evidence type="ECO:0000256" key="4">
    <source>
        <dbReference type="ARBA" id="ARBA00022485"/>
    </source>
</evidence>
<evidence type="ECO:0000256" key="12">
    <source>
        <dbReference type="RuleBase" id="RU004021"/>
    </source>
</evidence>
<evidence type="ECO:0000313" key="15">
    <source>
        <dbReference type="EMBL" id="SHL41289.1"/>
    </source>
</evidence>
<gene>
    <name evidence="15" type="ORF">SAMN02745136_04843</name>
</gene>
<keyword evidence="5" id="KW-0949">S-adenosyl-L-methionine</keyword>
<comment type="similarity">
    <text evidence="12">Belongs to the NifD/NifK/NifE/NifN family.</text>
</comment>
<dbReference type="Gene3D" id="3.30.420.130">
    <property type="entry name" value="Dinitrogenase iron-molybdenum cofactor biosynthesis domain"/>
    <property type="match status" value="1"/>
</dbReference>
<dbReference type="Gene3D" id="3.40.50.1980">
    <property type="entry name" value="Nitrogenase molybdenum iron protein domain"/>
    <property type="match status" value="3"/>
</dbReference>
<dbReference type="AlphaFoldDB" id="A0A1M7AFM5"/>
<dbReference type="InterPro" id="IPR007197">
    <property type="entry name" value="rSAM"/>
</dbReference>
<dbReference type="SFLD" id="SFLDS00029">
    <property type="entry name" value="Radical_SAM"/>
    <property type="match status" value="1"/>
</dbReference>
<feature type="region of interest" description="Disordered" evidence="13">
    <location>
        <begin position="536"/>
        <end position="556"/>
    </location>
</feature>
<dbReference type="Gene3D" id="3.20.20.70">
    <property type="entry name" value="Aldolase class I"/>
    <property type="match status" value="1"/>
</dbReference>